<comment type="similarity">
    <text evidence="2">Belongs to the annexin family.</text>
</comment>
<dbReference type="InterPro" id="IPR018502">
    <property type="entry name" value="Annexin_repeat"/>
</dbReference>
<evidence type="ECO:0000256" key="5">
    <source>
        <dbReference type="ARBA" id="ARBA00022837"/>
    </source>
</evidence>
<comment type="caution">
    <text evidence="8">The sequence shown here is derived from an EMBL/GenBank/DDBJ whole genome shotgun (WGS) entry which is preliminary data.</text>
</comment>
<dbReference type="InterPro" id="IPR018252">
    <property type="entry name" value="Annexin_repeat_CS"/>
</dbReference>
<dbReference type="FunFam" id="1.10.220.10:FF:000001">
    <property type="entry name" value="Annexin"/>
    <property type="match status" value="1"/>
</dbReference>
<dbReference type="FunFam" id="1.10.220.10:FF:000009">
    <property type="entry name" value="Annexin"/>
    <property type="match status" value="1"/>
</dbReference>
<keyword evidence="5" id="KW-0106">Calcium</keyword>
<dbReference type="GO" id="GO:0009414">
    <property type="term" value="P:response to water deprivation"/>
    <property type="evidence" value="ECO:0007669"/>
    <property type="project" value="TreeGrafter"/>
</dbReference>
<name>A0A8T2G8D7_ARASU</name>
<dbReference type="SMART" id="SM00335">
    <property type="entry name" value="ANX"/>
    <property type="match status" value="4"/>
</dbReference>
<sequence length="346" mass="39285">MATIRVPNEVPSPAQDSETLKQAIRGWGTDEKAIIRVLGQRDQSQRRKIRESFREIYGKDLIDVLSSELSGDFMVIISLTFLNHDLRFFLKRCDLIELQKAVVSWTYDPAERDARLVNKILNKEKKKKSLENLKVIVEISCTTSPNHLIAVRKAYCSLFDSSLEEHIASSLPFPLAKLLVTLASTFRYDKDRTDAEVATIEAAMLREAIEKKQLDHDHVLYILGTRSIYQLRETFVAYKKNYGVTIDKDVDGCPGDADLRSLLKVAIFCIDTPEKHFAKVVRDSIEGFGTDEDSLTRAIVTRAEIDLMKVRGEYFNMYNTSMDNAITGDISGDYKDFIITLLGSKI</sequence>
<dbReference type="EMBL" id="JAEFBJ010000002">
    <property type="protein sequence ID" value="KAG7643594.1"/>
    <property type="molecule type" value="Genomic_DNA"/>
</dbReference>
<organism evidence="8 9">
    <name type="scientific">Arabidopsis suecica</name>
    <name type="common">Swedish thale-cress</name>
    <name type="synonym">Cardaminopsis suecica</name>
    <dbReference type="NCBI Taxonomy" id="45249"/>
    <lineage>
        <taxon>Eukaryota</taxon>
        <taxon>Viridiplantae</taxon>
        <taxon>Streptophyta</taxon>
        <taxon>Embryophyta</taxon>
        <taxon>Tracheophyta</taxon>
        <taxon>Spermatophyta</taxon>
        <taxon>Magnoliopsida</taxon>
        <taxon>eudicotyledons</taxon>
        <taxon>Gunneridae</taxon>
        <taxon>Pentapetalae</taxon>
        <taxon>rosids</taxon>
        <taxon>malvids</taxon>
        <taxon>Brassicales</taxon>
        <taxon>Brassicaceae</taxon>
        <taxon>Camelineae</taxon>
        <taxon>Arabidopsis</taxon>
    </lineage>
</organism>
<gene>
    <name evidence="8" type="ORF">ISN44_As02g033870</name>
</gene>
<dbReference type="GO" id="GO:0001786">
    <property type="term" value="F:phosphatidylserine binding"/>
    <property type="evidence" value="ECO:0007669"/>
    <property type="project" value="TreeGrafter"/>
</dbReference>
<protein>
    <submittedName>
        <fullName evidence="8">Annexin repeat</fullName>
    </submittedName>
</protein>
<dbReference type="GO" id="GO:0009409">
    <property type="term" value="P:response to cold"/>
    <property type="evidence" value="ECO:0007669"/>
    <property type="project" value="UniProtKB-ARBA"/>
</dbReference>
<keyword evidence="6" id="KW-0041">Annexin</keyword>
<keyword evidence="4" id="KW-0677">Repeat</keyword>
<proteinExistence type="inferred from homology"/>
<evidence type="ECO:0000256" key="7">
    <source>
        <dbReference type="ARBA" id="ARBA00023302"/>
    </source>
</evidence>
<evidence type="ECO:0000313" key="9">
    <source>
        <dbReference type="Proteomes" id="UP000694251"/>
    </source>
</evidence>
<reference evidence="8 9" key="1">
    <citation type="submission" date="2020-12" db="EMBL/GenBank/DDBJ databases">
        <title>Concerted genomic and epigenomic changes stabilize Arabidopsis allopolyploids.</title>
        <authorList>
            <person name="Chen Z."/>
        </authorList>
    </citation>
    <scope>NUCLEOTIDE SEQUENCE [LARGE SCALE GENOMIC DNA]</scope>
    <source>
        <strain evidence="8">As9502</strain>
        <tissue evidence="8">Leaf</tissue>
    </source>
</reference>
<dbReference type="FunFam" id="1.10.220.10:FF:000005">
    <property type="entry name" value="Annexin"/>
    <property type="match status" value="1"/>
</dbReference>
<evidence type="ECO:0000256" key="3">
    <source>
        <dbReference type="ARBA" id="ARBA00022723"/>
    </source>
</evidence>
<dbReference type="GO" id="GO:0009408">
    <property type="term" value="P:response to heat"/>
    <property type="evidence" value="ECO:0007669"/>
    <property type="project" value="TreeGrafter"/>
</dbReference>
<dbReference type="AlphaFoldDB" id="A0A8T2G8D7"/>
<keyword evidence="7" id="KW-0111">Calcium/phospholipid-binding</keyword>
<dbReference type="Pfam" id="PF00191">
    <property type="entry name" value="Annexin"/>
    <property type="match status" value="4"/>
</dbReference>
<dbReference type="GO" id="GO:0005544">
    <property type="term" value="F:calcium-dependent phospholipid binding"/>
    <property type="evidence" value="ECO:0007669"/>
    <property type="project" value="UniProtKB-KW"/>
</dbReference>
<dbReference type="PANTHER" id="PTHR10502">
    <property type="entry name" value="ANNEXIN"/>
    <property type="match status" value="1"/>
</dbReference>
<evidence type="ECO:0000313" key="8">
    <source>
        <dbReference type="EMBL" id="KAG7643594.1"/>
    </source>
</evidence>
<dbReference type="Proteomes" id="UP000694251">
    <property type="component" value="Chromosome 2"/>
</dbReference>
<dbReference type="GO" id="GO:0005886">
    <property type="term" value="C:plasma membrane"/>
    <property type="evidence" value="ECO:0007669"/>
    <property type="project" value="TreeGrafter"/>
</dbReference>
<evidence type="ECO:0000256" key="4">
    <source>
        <dbReference type="ARBA" id="ARBA00022737"/>
    </source>
</evidence>
<evidence type="ECO:0000256" key="6">
    <source>
        <dbReference type="ARBA" id="ARBA00023216"/>
    </source>
</evidence>
<keyword evidence="9" id="KW-1185">Reference proteome</keyword>
<accession>A0A8T2G8D7</accession>
<dbReference type="PANTHER" id="PTHR10502:SF99">
    <property type="entry name" value="ANNEXIN D3"/>
    <property type="match status" value="1"/>
</dbReference>
<evidence type="ECO:0000256" key="2">
    <source>
        <dbReference type="ARBA" id="ARBA00007831"/>
    </source>
</evidence>
<dbReference type="GO" id="GO:0005737">
    <property type="term" value="C:cytoplasm"/>
    <property type="evidence" value="ECO:0007669"/>
    <property type="project" value="TreeGrafter"/>
</dbReference>
<comment type="similarity">
    <text evidence="1">Belongs to the annexin (TC 1.A.31.1) family.</text>
</comment>
<dbReference type="PROSITE" id="PS51897">
    <property type="entry name" value="ANNEXIN_2"/>
    <property type="match status" value="4"/>
</dbReference>
<dbReference type="GO" id="GO:0009651">
    <property type="term" value="P:response to salt stress"/>
    <property type="evidence" value="ECO:0007669"/>
    <property type="project" value="UniProtKB-ARBA"/>
</dbReference>
<dbReference type="GO" id="GO:0005509">
    <property type="term" value="F:calcium ion binding"/>
    <property type="evidence" value="ECO:0007669"/>
    <property type="project" value="InterPro"/>
</dbReference>
<keyword evidence="3" id="KW-0479">Metal-binding</keyword>
<dbReference type="PROSITE" id="PS00223">
    <property type="entry name" value="ANNEXIN_1"/>
    <property type="match status" value="1"/>
</dbReference>
<dbReference type="FunFam" id="1.10.220.10:FF:000006">
    <property type="entry name" value="Annexin"/>
    <property type="match status" value="1"/>
</dbReference>
<dbReference type="OrthoDB" id="37886at2759"/>
<evidence type="ECO:0000256" key="1">
    <source>
        <dbReference type="ARBA" id="ARBA00007184"/>
    </source>
</evidence>